<dbReference type="Pfam" id="PF07715">
    <property type="entry name" value="Plug"/>
    <property type="match status" value="1"/>
</dbReference>
<protein>
    <submittedName>
        <fullName evidence="8">TonB-dependent receptor</fullName>
    </submittedName>
</protein>
<dbReference type="PANTHER" id="PTHR32552">
    <property type="entry name" value="FERRICHROME IRON RECEPTOR-RELATED"/>
    <property type="match status" value="1"/>
</dbReference>
<sequence length="750" mass="80603">MMRIFGYKTTTATIAMAAGLFAALPALAQDSTAQDDKASGVLGNKDIIVTATKRDTAISQTALAISAVSGEDLAAANANSLSDYVTRLPGVVFNDYQPGVSEVVIRGIAATTYHEQGQTTVGYYLNEIPLVEPGFPIAIPDVDTFDLERVEVLRGPQGTLFGSSTLGGLVNYVVNTADPTKIDAAAEGSVGSTKNASGDLNYSAKAMVNLPVIKDKLAVRVMALQRYDAGYLDNPGIGVNGSNDFRTRGLRGSLVFTPAEGTKVTYLSTYQDTKLDDQTYLDLDNPYIRDLPRAETQETDFWLNSLRVDQDLGFATLTVLGSVDEKHGTTVFSYPYAYVTGVTTGDDAAYSFGKASANIKTAEARLASSGDGPFTWLIGASYMHATKHSYDRIYQGGAESYIDANPDDFGGYSGAVLAPDDRIYGYISDTLNEDLGIFGELSFKPMRGFEITVGGRYYNTKAEGDVVNQAGTLGAGSYTATDSSGHVSQKEDGFTPKVTLAFRPTDTFMAYMTYSRGYRVGGINPNAGLLSTISAAYDSDTVDNYEAGVKFSVLDRRLLVDATVFNIDWKDIQARLFGPAPSYYSYVTNAGSANIAGVEFSGTLAITRDLSFGSNITYQDATLSSFLPDTFAEGGGYDAGTTLPGSSRWSIANNLTLDLQDMRGKPSLAIAHRYLSKAPVAFGNPNKRGGFNIFDLRASVDVTKQFRLMGYVENVFDEYGILNAPFTSQAVPAGSIVRPRTYGLRIDWHL</sequence>
<keyword evidence="3" id="KW-1134">Transmembrane beta strand</keyword>
<dbReference type="InterPro" id="IPR039426">
    <property type="entry name" value="TonB-dep_rcpt-like"/>
</dbReference>
<comment type="similarity">
    <text evidence="3 4">Belongs to the TonB-dependent receptor family.</text>
</comment>
<proteinExistence type="inferred from homology"/>
<dbReference type="PROSITE" id="PS52016">
    <property type="entry name" value="TONB_DEPENDENT_REC_3"/>
    <property type="match status" value="1"/>
</dbReference>
<evidence type="ECO:0000256" key="2">
    <source>
        <dbReference type="ARBA" id="ARBA00023077"/>
    </source>
</evidence>
<feature type="chain" id="PRO_5045324796" evidence="5">
    <location>
        <begin position="29"/>
        <end position="750"/>
    </location>
</feature>
<evidence type="ECO:0000256" key="4">
    <source>
        <dbReference type="RuleBase" id="RU003357"/>
    </source>
</evidence>
<reference evidence="8 9" key="1">
    <citation type="submission" date="2021-07" db="EMBL/GenBank/DDBJ databases">
        <title>Stakelama flava sp. nov., a novel endophytic bacterium isolated from branch of Kandelia candel.</title>
        <authorList>
            <person name="Tuo L."/>
        </authorList>
    </citation>
    <scope>NUCLEOTIDE SEQUENCE [LARGE SCALE GENOMIC DNA]</scope>
    <source>
        <strain evidence="8 9">CBK3Z-3</strain>
    </source>
</reference>
<keyword evidence="1" id="KW-0406">Ion transport</keyword>
<evidence type="ECO:0000313" key="9">
    <source>
        <dbReference type="Proteomes" id="UP001197214"/>
    </source>
</evidence>
<dbReference type="RefSeq" id="WP_219237655.1">
    <property type="nucleotide sequence ID" value="NZ_JAHWZX010000004.1"/>
</dbReference>
<dbReference type="InterPro" id="IPR000531">
    <property type="entry name" value="Beta-barrel_TonB"/>
</dbReference>
<comment type="subcellular location">
    <subcellularLocation>
        <location evidence="3">Cell outer membrane</location>
        <topology evidence="3">Multi-pass membrane protein</topology>
    </subcellularLocation>
</comment>
<evidence type="ECO:0000256" key="3">
    <source>
        <dbReference type="PROSITE-ProRule" id="PRU01360"/>
    </source>
</evidence>
<feature type="domain" description="TonB-dependent receptor plug" evidence="7">
    <location>
        <begin position="59"/>
        <end position="168"/>
    </location>
</feature>
<gene>
    <name evidence="8" type="ORF">KY084_06670</name>
</gene>
<evidence type="ECO:0000259" key="7">
    <source>
        <dbReference type="Pfam" id="PF07715"/>
    </source>
</evidence>
<evidence type="ECO:0000256" key="5">
    <source>
        <dbReference type="SAM" id="SignalP"/>
    </source>
</evidence>
<keyword evidence="9" id="KW-1185">Reference proteome</keyword>
<dbReference type="Proteomes" id="UP001197214">
    <property type="component" value="Unassembled WGS sequence"/>
</dbReference>
<evidence type="ECO:0000259" key="6">
    <source>
        <dbReference type="Pfam" id="PF00593"/>
    </source>
</evidence>
<evidence type="ECO:0000313" key="8">
    <source>
        <dbReference type="EMBL" id="MBW4330558.1"/>
    </source>
</evidence>
<keyword evidence="3" id="KW-0998">Cell outer membrane</keyword>
<keyword evidence="8" id="KW-0675">Receptor</keyword>
<dbReference type="CDD" id="cd01347">
    <property type="entry name" value="ligand_gated_channel"/>
    <property type="match status" value="1"/>
</dbReference>
<dbReference type="InterPro" id="IPR012910">
    <property type="entry name" value="Plug_dom"/>
</dbReference>
<dbReference type="EMBL" id="JAHWZX010000004">
    <property type="protein sequence ID" value="MBW4330558.1"/>
    <property type="molecule type" value="Genomic_DNA"/>
</dbReference>
<name>A0ABS6XK24_9SPHN</name>
<feature type="signal peptide" evidence="5">
    <location>
        <begin position="1"/>
        <end position="28"/>
    </location>
</feature>
<keyword evidence="3" id="KW-0813">Transport</keyword>
<dbReference type="Pfam" id="PF00593">
    <property type="entry name" value="TonB_dep_Rec_b-barrel"/>
    <property type="match status" value="1"/>
</dbReference>
<keyword evidence="5" id="KW-0732">Signal</keyword>
<evidence type="ECO:0000256" key="1">
    <source>
        <dbReference type="ARBA" id="ARBA00023065"/>
    </source>
</evidence>
<feature type="domain" description="TonB-dependent receptor-like beta-barrel" evidence="6">
    <location>
        <begin position="261"/>
        <end position="715"/>
    </location>
</feature>
<keyword evidence="2 4" id="KW-0798">TonB box</keyword>
<comment type="caution">
    <text evidence="8">The sequence shown here is derived from an EMBL/GenBank/DDBJ whole genome shotgun (WGS) entry which is preliminary data.</text>
</comment>
<accession>A0ABS6XK24</accession>
<keyword evidence="3 4" id="KW-0472">Membrane</keyword>
<dbReference type="PANTHER" id="PTHR32552:SF81">
    <property type="entry name" value="TONB-DEPENDENT OUTER MEMBRANE RECEPTOR"/>
    <property type="match status" value="1"/>
</dbReference>
<organism evidence="8 9">
    <name type="scientific">Stakelama flava</name>
    <dbReference type="NCBI Taxonomy" id="2860338"/>
    <lineage>
        <taxon>Bacteria</taxon>
        <taxon>Pseudomonadati</taxon>
        <taxon>Pseudomonadota</taxon>
        <taxon>Alphaproteobacteria</taxon>
        <taxon>Sphingomonadales</taxon>
        <taxon>Sphingomonadaceae</taxon>
        <taxon>Stakelama</taxon>
    </lineage>
</organism>
<keyword evidence="3" id="KW-0812">Transmembrane</keyword>